<dbReference type="EMBL" id="BRXU01000040">
    <property type="protein sequence ID" value="GLC61003.1"/>
    <property type="molecule type" value="Genomic_DNA"/>
</dbReference>
<keyword evidence="1" id="KW-0479">Metal-binding</keyword>
<evidence type="ECO:0000256" key="4">
    <source>
        <dbReference type="PROSITE-ProRule" id="PRU00146"/>
    </source>
</evidence>
<dbReference type="InterPro" id="IPR011011">
    <property type="entry name" value="Znf_FYVE_PHD"/>
</dbReference>
<comment type="caution">
    <text evidence="7">The sequence shown here is derived from an EMBL/GenBank/DDBJ whole genome shotgun (WGS) entry which is preliminary data.</text>
</comment>
<dbReference type="InterPro" id="IPR013083">
    <property type="entry name" value="Znf_RING/FYVE/PHD"/>
</dbReference>
<reference evidence="7 8" key="1">
    <citation type="journal article" date="2023" name="Commun. Biol.">
        <title>Reorganization of the ancestral sex-determining regions during the evolution of trioecy in Pleodorina starrii.</title>
        <authorList>
            <person name="Takahashi K."/>
            <person name="Suzuki S."/>
            <person name="Kawai-Toyooka H."/>
            <person name="Yamamoto K."/>
            <person name="Hamaji T."/>
            <person name="Ootsuki R."/>
            <person name="Yamaguchi H."/>
            <person name="Kawachi M."/>
            <person name="Higashiyama T."/>
            <person name="Nozaki H."/>
        </authorList>
    </citation>
    <scope>NUCLEOTIDE SEQUENCE [LARGE SCALE GENOMIC DNA]</scope>
    <source>
        <strain evidence="7 8">NIES-4479</strain>
    </source>
</reference>
<dbReference type="InterPro" id="IPR043151">
    <property type="entry name" value="BAH_sf"/>
</dbReference>
<evidence type="ECO:0000256" key="2">
    <source>
        <dbReference type="ARBA" id="ARBA00022771"/>
    </source>
</evidence>
<feature type="domain" description="BAH" evidence="6">
    <location>
        <begin position="16"/>
        <end position="133"/>
    </location>
</feature>
<dbReference type="Proteomes" id="UP001165080">
    <property type="component" value="Unassembled WGS sequence"/>
</dbReference>
<dbReference type="InterPro" id="IPR001025">
    <property type="entry name" value="BAH_dom"/>
</dbReference>
<gene>
    <name evidence="7" type="primary">PLEST002520</name>
    <name evidence="7" type="ORF">PLESTB_001704700</name>
</gene>
<keyword evidence="3" id="KW-0862">Zinc</keyword>
<feature type="domain" description="PHD-type" evidence="5">
    <location>
        <begin position="135"/>
        <end position="185"/>
    </location>
</feature>
<evidence type="ECO:0000259" key="6">
    <source>
        <dbReference type="PROSITE" id="PS51038"/>
    </source>
</evidence>
<dbReference type="Pfam" id="PF00628">
    <property type="entry name" value="PHD"/>
    <property type="match status" value="1"/>
</dbReference>
<dbReference type="Gene3D" id="3.30.40.10">
    <property type="entry name" value="Zinc/RING finger domain, C3HC4 (zinc finger)"/>
    <property type="match status" value="1"/>
</dbReference>
<dbReference type="OrthoDB" id="436852at2759"/>
<dbReference type="Gene3D" id="2.30.30.490">
    <property type="match status" value="1"/>
</dbReference>
<evidence type="ECO:0000259" key="5">
    <source>
        <dbReference type="PROSITE" id="PS50016"/>
    </source>
</evidence>
<name>A0A9W6F985_9CHLO</name>
<proteinExistence type="predicted"/>
<dbReference type="GO" id="GO:0003682">
    <property type="term" value="F:chromatin binding"/>
    <property type="evidence" value="ECO:0007669"/>
    <property type="project" value="InterPro"/>
</dbReference>
<organism evidence="7 8">
    <name type="scientific">Pleodorina starrii</name>
    <dbReference type="NCBI Taxonomy" id="330485"/>
    <lineage>
        <taxon>Eukaryota</taxon>
        <taxon>Viridiplantae</taxon>
        <taxon>Chlorophyta</taxon>
        <taxon>core chlorophytes</taxon>
        <taxon>Chlorophyceae</taxon>
        <taxon>CS clade</taxon>
        <taxon>Chlamydomonadales</taxon>
        <taxon>Volvocaceae</taxon>
        <taxon>Pleodorina</taxon>
    </lineage>
</organism>
<sequence>MKGKWKEIPSAVHNGQEYKPGDCVLINPDKADAPAYIGRIRKIRQKLGNPLDVELDVTWFYRPEEAVGGRKVFHGESELFESSHQDKSPLGAILDRCFVHTMEKYEALKERRENDFFSRLTYKPQTNQFEPDEVPVYCICELPHNPDNPMVMCESCEEWYHPHCLGLGHEVLEHEKFTCPRCDPVASHQAKKQRLSAPGSPL</sequence>
<dbReference type="Pfam" id="PF01426">
    <property type="entry name" value="BAH"/>
    <property type="match status" value="1"/>
</dbReference>
<dbReference type="InterPro" id="IPR001965">
    <property type="entry name" value="Znf_PHD"/>
</dbReference>
<dbReference type="PROSITE" id="PS51038">
    <property type="entry name" value="BAH"/>
    <property type="match status" value="1"/>
</dbReference>
<protein>
    <submittedName>
        <fullName evidence="7">Uncharacterized protein</fullName>
    </submittedName>
</protein>
<accession>A0A9W6F985</accession>
<keyword evidence="8" id="KW-1185">Reference proteome</keyword>
<dbReference type="AlphaFoldDB" id="A0A9W6F985"/>
<dbReference type="InterPro" id="IPR019787">
    <property type="entry name" value="Znf_PHD-finger"/>
</dbReference>
<dbReference type="SUPFAM" id="SSF57903">
    <property type="entry name" value="FYVE/PHD zinc finger"/>
    <property type="match status" value="1"/>
</dbReference>
<evidence type="ECO:0000313" key="8">
    <source>
        <dbReference type="Proteomes" id="UP001165080"/>
    </source>
</evidence>
<dbReference type="PROSITE" id="PS50016">
    <property type="entry name" value="ZF_PHD_2"/>
    <property type="match status" value="1"/>
</dbReference>
<dbReference type="PANTHER" id="PTHR46364">
    <property type="entry name" value="OS08G0421900 PROTEIN"/>
    <property type="match status" value="1"/>
</dbReference>
<dbReference type="SMART" id="SM00249">
    <property type="entry name" value="PHD"/>
    <property type="match status" value="1"/>
</dbReference>
<evidence type="ECO:0000256" key="1">
    <source>
        <dbReference type="ARBA" id="ARBA00022723"/>
    </source>
</evidence>
<evidence type="ECO:0000313" key="7">
    <source>
        <dbReference type="EMBL" id="GLC61003.1"/>
    </source>
</evidence>
<dbReference type="InterPro" id="IPR019786">
    <property type="entry name" value="Zinc_finger_PHD-type_CS"/>
</dbReference>
<evidence type="ECO:0000256" key="3">
    <source>
        <dbReference type="ARBA" id="ARBA00022833"/>
    </source>
</evidence>
<keyword evidence="2 4" id="KW-0863">Zinc-finger</keyword>
<dbReference type="SMART" id="SM00439">
    <property type="entry name" value="BAH"/>
    <property type="match status" value="1"/>
</dbReference>
<dbReference type="GO" id="GO:0008270">
    <property type="term" value="F:zinc ion binding"/>
    <property type="evidence" value="ECO:0007669"/>
    <property type="project" value="UniProtKB-KW"/>
</dbReference>
<dbReference type="PROSITE" id="PS01359">
    <property type="entry name" value="ZF_PHD_1"/>
    <property type="match status" value="1"/>
</dbReference>